<dbReference type="PRINTS" id="PR01021">
    <property type="entry name" value="OMPADOMAIN"/>
</dbReference>
<dbReference type="InterPro" id="IPR011659">
    <property type="entry name" value="WD40"/>
</dbReference>
<dbReference type="AlphaFoldDB" id="A0A7X9XCH3"/>
<evidence type="ECO:0000256" key="3">
    <source>
        <dbReference type="ARBA" id="ARBA00023237"/>
    </source>
</evidence>
<dbReference type="PANTHER" id="PTHR30329">
    <property type="entry name" value="STATOR ELEMENT OF FLAGELLAR MOTOR COMPLEX"/>
    <property type="match status" value="1"/>
</dbReference>
<dbReference type="GO" id="GO:0009279">
    <property type="term" value="C:cell outer membrane"/>
    <property type="evidence" value="ECO:0007669"/>
    <property type="project" value="UniProtKB-SubCell"/>
</dbReference>
<comment type="caution">
    <text evidence="7">The sequence shown here is derived from an EMBL/GenBank/DDBJ whole genome shotgun (WGS) entry which is preliminary data.</text>
</comment>
<dbReference type="Pfam" id="PF07676">
    <property type="entry name" value="PD40"/>
    <property type="match status" value="2"/>
</dbReference>
<evidence type="ECO:0000256" key="5">
    <source>
        <dbReference type="SAM" id="Phobius"/>
    </source>
</evidence>
<accession>A0A7X9XCH3</accession>
<comment type="subcellular location">
    <subcellularLocation>
        <location evidence="1">Cell outer membrane</location>
    </subcellularLocation>
</comment>
<dbReference type="CDD" id="cd15482">
    <property type="entry name" value="Sialidase_non-viral"/>
    <property type="match status" value="1"/>
</dbReference>
<keyword evidence="5" id="KW-1133">Transmembrane helix</keyword>
<keyword evidence="2 4" id="KW-0472">Membrane</keyword>
<dbReference type="InterPro" id="IPR050330">
    <property type="entry name" value="Bact_OuterMem_StrucFunc"/>
</dbReference>
<dbReference type="InterPro" id="IPR006664">
    <property type="entry name" value="OMP_bac"/>
</dbReference>
<evidence type="ECO:0000313" key="8">
    <source>
        <dbReference type="Proteomes" id="UP000576082"/>
    </source>
</evidence>
<evidence type="ECO:0000256" key="4">
    <source>
        <dbReference type="PROSITE-ProRule" id="PRU00473"/>
    </source>
</evidence>
<sequence length="722" mass="81834">MHTITTTSLNRLVSIMIDSIPLYKYIKSYTAVIWLTLTFFLGMSAFSYAQTQNKKQIKLPDNVSSPMYREYAPSLNAEGNILIFQANRGENRQWGIYETITEDEGKTWSDPVGVDSVNNYGSENDLIGGPSISYDGNTLYYFAHFDDGIGAEDIYYSTRIGDKWSRPKNIGAPINSKFHESFPSVTADGQQMYFMRMDTVQTENGSNCFEIMVSHKQSDGTWGEPEALPAPINIGCEKAPRILSDGRTLIFSSIRAGGKGDYDLWMSKLGFNGEWSEPINMHFVNTNTADLYASISASGEDLYFLNRGEVDPKVLKKYPEEKGQEDIFTVYIPEEFKQYKNKTIQGKVFDIVSKEPVQATFTVRDRSTTEKLFELPVAEDGQFALVLTEGSDYEITATKEGYSTTIFSEDLTSLEHYEREEKEIGLFSTATLNLEIFDADIMHKIPADVKVKSLTTEEYLNTVNFYESNKTYKLALPLNDKYEVTITKENFKDQSFQFDLTEFLLYQNFEKSIELEPVKIEMEFNIEDAVTAQGIEAMIILHNTDTDERIAVAAEKGEDGKYKVEVRDGANYQVEVRSPRGYSFFSSKLKAGTKKNFDVALTELKPNTKLPLKDILFESNSSEIIESSYRELKRLVKLMKDNPNITVELAAHTDDVGSDRYNMKLSESRAKSVSMYVMQFGIPKSRLVPKGYGETQPAVANDTEENKAKNRRVELMVLSVNN</sequence>
<evidence type="ECO:0000259" key="6">
    <source>
        <dbReference type="PROSITE" id="PS51123"/>
    </source>
</evidence>
<dbReference type="Pfam" id="PF00691">
    <property type="entry name" value="OmpA"/>
    <property type="match status" value="1"/>
</dbReference>
<dbReference type="Gene3D" id="3.30.1330.60">
    <property type="entry name" value="OmpA-like domain"/>
    <property type="match status" value="1"/>
</dbReference>
<dbReference type="InterPro" id="IPR036737">
    <property type="entry name" value="OmpA-like_sf"/>
</dbReference>
<keyword evidence="3" id="KW-0998">Cell outer membrane</keyword>
<dbReference type="SUPFAM" id="SSF103088">
    <property type="entry name" value="OmpA-like"/>
    <property type="match status" value="1"/>
</dbReference>
<dbReference type="SUPFAM" id="SSF50939">
    <property type="entry name" value="Sialidases"/>
    <property type="match status" value="1"/>
</dbReference>
<proteinExistence type="predicted"/>
<keyword evidence="5" id="KW-0812">Transmembrane</keyword>
<dbReference type="CDD" id="cd07185">
    <property type="entry name" value="OmpA_C-like"/>
    <property type="match status" value="1"/>
</dbReference>
<feature type="domain" description="OmpA-like" evidence="6">
    <location>
        <begin position="604"/>
        <end position="721"/>
    </location>
</feature>
<evidence type="ECO:0000256" key="1">
    <source>
        <dbReference type="ARBA" id="ARBA00004442"/>
    </source>
</evidence>
<evidence type="ECO:0000256" key="2">
    <source>
        <dbReference type="ARBA" id="ARBA00023136"/>
    </source>
</evidence>
<dbReference type="PROSITE" id="PS51123">
    <property type="entry name" value="OMPA_2"/>
    <property type="match status" value="1"/>
</dbReference>
<dbReference type="Gene3D" id="2.120.10.10">
    <property type="match status" value="1"/>
</dbReference>
<evidence type="ECO:0000313" key="7">
    <source>
        <dbReference type="EMBL" id="NME71802.1"/>
    </source>
</evidence>
<reference evidence="7 8" key="1">
    <citation type="submission" date="2020-04" db="EMBL/GenBank/DDBJ databases">
        <title>Flammeovirga sp. SR4, a novel species isolated from seawater.</title>
        <authorList>
            <person name="Wang X."/>
        </authorList>
    </citation>
    <scope>NUCLEOTIDE SEQUENCE [LARGE SCALE GENOMIC DNA]</scope>
    <source>
        <strain evidence="7 8">ATCC 23126</strain>
    </source>
</reference>
<keyword evidence="8" id="KW-1185">Reference proteome</keyword>
<dbReference type="PANTHER" id="PTHR30329:SF21">
    <property type="entry name" value="LIPOPROTEIN YIAD-RELATED"/>
    <property type="match status" value="1"/>
</dbReference>
<dbReference type="InterPro" id="IPR006665">
    <property type="entry name" value="OmpA-like"/>
</dbReference>
<gene>
    <name evidence="7" type="ORF">HHU12_27805</name>
</gene>
<dbReference type="EMBL" id="JABANE010000115">
    <property type="protein sequence ID" value="NME71802.1"/>
    <property type="molecule type" value="Genomic_DNA"/>
</dbReference>
<organism evidence="7 8">
    <name type="scientific">Flammeovirga aprica JL-4</name>
    <dbReference type="NCBI Taxonomy" id="694437"/>
    <lineage>
        <taxon>Bacteria</taxon>
        <taxon>Pseudomonadati</taxon>
        <taxon>Bacteroidota</taxon>
        <taxon>Cytophagia</taxon>
        <taxon>Cytophagales</taxon>
        <taxon>Flammeovirgaceae</taxon>
        <taxon>Flammeovirga</taxon>
    </lineage>
</organism>
<dbReference type="Proteomes" id="UP000576082">
    <property type="component" value="Unassembled WGS sequence"/>
</dbReference>
<name>A0A7X9XCH3_9BACT</name>
<feature type="transmembrane region" description="Helical" evidence="5">
    <location>
        <begin position="31"/>
        <end position="49"/>
    </location>
</feature>
<dbReference type="InterPro" id="IPR036278">
    <property type="entry name" value="Sialidase_sf"/>
</dbReference>
<protein>
    <submittedName>
        <fullName evidence="7">OmpA family protein</fullName>
    </submittedName>
</protein>